<feature type="domain" description="Glycosyl hydrolase family 31 C-terminal" evidence="15">
    <location>
        <begin position="734"/>
        <end position="843"/>
    </location>
</feature>
<dbReference type="GO" id="GO:0090599">
    <property type="term" value="F:alpha-glucosidase activity"/>
    <property type="evidence" value="ECO:0007669"/>
    <property type="project" value="TreeGrafter"/>
</dbReference>
<keyword evidence="4 12" id="KW-0732">Signal</keyword>
<organism evidence="16 17">
    <name type="scientific">Schistosoma bovis</name>
    <name type="common">Blood fluke</name>
    <dbReference type="NCBI Taxonomy" id="6184"/>
    <lineage>
        <taxon>Eukaryota</taxon>
        <taxon>Metazoa</taxon>
        <taxon>Spiralia</taxon>
        <taxon>Lophotrochozoa</taxon>
        <taxon>Platyhelminthes</taxon>
        <taxon>Trematoda</taxon>
        <taxon>Digenea</taxon>
        <taxon>Strigeidida</taxon>
        <taxon>Schistosomatoidea</taxon>
        <taxon>Schistosomatidae</taxon>
        <taxon>Schistosoma</taxon>
    </lineage>
</organism>
<dbReference type="Gene3D" id="3.20.20.80">
    <property type="entry name" value="Glycosidases"/>
    <property type="match status" value="1"/>
</dbReference>
<name>A0A430QLK0_SCHBO</name>
<dbReference type="Gene3D" id="2.60.40.1180">
    <property type="entry name" value="Golgi alpha-mannosidase II"/>
    <property type="match status" value="2"/>
</dbReference>
<dbReference type="STRING" id="6184.A0A430QLK0"/>
<feature type="compositionally biased region" description="Polar residues" evidence="11">
    <location>
        <begin position="197"/>
        <end position="209"/>
    </location>
</feature>
<evidence type="ECO:0000313" key="17">
    <source>
        <dbReference type="Proteomes" id="UP000290809"/>
    </source>
</evidence>
<protein>
    <recommendedName>
        <fullName evidence="9">Glucosidase II subunit alpha</fullName>
    </recommendedName>
</protein>
<keyword evidence="17" id="KW-1185">Reference proteome</keyword>
<evidence type="ECO:0000256" key="6">
    <source>
        <dbReference type="ARBA" id="ARBA00022824"/>
    </source>
</evidence>
<dbReference type="GO" id="GO:0005975">
    <property type="term" value="P:carbohydrate metabolic process"/>
    <property type="evidence" value="ECO:0007669"/>
    <property type="project" value="InterPro"/>
</dbReference>
<proteinExistence type="inferred from homology"/>
<comment type="subcellular location">
    <subcellularLocation>
        <location evidence="1">Endoplasmic reticulum</location>
    </subcellularLocation>
</comment>
<comment type="pathway">
    <text evidence="2">Glycan metabolism; N-glycan metabolism.</text>
</comment>
<evidence type="ECO:0000256" key="9">
    <source>
        <dbReference type="ARBA" id="ARBA00042895"/>
    </source>
</evidence>
<gene>
    <name evidence="16" type="ORF">DC041_0008278</name>
</gene>
<dbReference type="InterPro" id="IPR048395">
    <property type="entry name" value="Glyco_hydro_31_C"/>
</dbReference>
<comment type="caution">
    <text evidence="16">The sequence shown here is derived from an EMBL/GenBank/DDBJ whole genome shotgun (WGS) entry which is preliminary data.</text>
</comment>
<evidence type="ECO:0000256" key="3">
    <source>
        <dbReference type="ARBA" id="ARBA00007806"/>
    </source>
</evidence>
<evidence type="ECO:0000256" key="11">
    <source>
        <dbReference type="SAM" id="MobiDB-lite"/>
    </source>
</evidence>
<dbReference type="InterPro" id="IPR000322">
    <property type="entry name" value="Glyco_hydro_31_TIM"/>
</dbReference>
<dbReference type="Proteomes" id="UP000290809">
    <property type="component" value="Unassembled WGS sequence"/>
</dbReference>
<evidence type="ECO:0000259" key="13">
    <source>
        <dbReference type="Pfam" id="PF01055"/>
    </source>
</evidence>
<dbReference type="Gene3D" id="2.60.40.1760">
    <property type="entry name" value="glycosyl hydrolase (family 31)"/>
    <property type="match status" value="1"/>
</dbReference>
<accession>A0A430QLK0</accession>
<evidence type="ECO:0000256" key="10">
    <source>
        <dbReference type="RuleBase" id="RU361185"/>
    </source>
</evidence>
<dbReference type="Pfam" id="PF21365">
    <property type="entry name" value="Glyco_hydro_31_3rd"/>
    <property type="match status" value="1"/>
</dbReference>
<dbReference type="GO" id="GO:0005783">
    <property type="term" value="C:endoplasmic reticulum"/>
    <property type="evidence" value="ECO:0007669"/>
    <property type="project" value="UniProtKB-SubCell"/>
</dbReference>
<keyword evidence="8 10" id="KW-0326">Glycosidase</keyword>
<dbReference type="SUPFAM" id="SSF51011">
    <property type="entry name" value="Glycosyl hydrolase domain"/>
    <property type="match status" value="1"/>
</dbReference>
<dbReference type="InterPro" id="IPR025887">
    <property type="entry name" value="Glyco_hydro_31_N_dom"/>
</dbReference>
<evidence type="ECO:0000256" key="7">
    <source>
        <dbReference type="ARBA" id="ARBA00023180"/>
    </source>
</evidence>
<dbReference type="EMBL" id="QMKO01001568">
    <property type="protein sequence ID" value="RTG88569.1"/>
    <property type="molecule type" value="Genomic_DNA"/>
</dbReference>
<dbReference type="Pfam" id="PF01055">
    <property type="entry name" value="Glyco_hydro_31_2nd"/>
    <property type="match status" value="1"/>
</dbReference>
<evidence type="ECO:0000256" key="2">
    <source>
        <dbReference type="ARBA" id="ARBA00004833"/>
    </source>
</evidence>
<sequence>MFLRPESLGLLFVILNISWSVDRANFKTCDQSSFCTRQRQIKPGGLAHRLEPSSVKINPHGITAVIHTEDQNHHLSLDVTYNQHSIFRVLIDELTDEYKRYRVPTGDVLPGVEKAPIRCKFADNSLVLDGQSGYKAVVYYNPFHIDFFLNDIVVASANKRSLLNFEHQRKKPIIDKNKVSQNDNHALPSENHEVDISTVNSSEDSSGNTDVPKDSTTDEDKEDEKQDHIDTEHTVPEDQSWSEYFKEHLDTRPHGLNSISMDFDFQGFSHVYGIPEHADGFVLKTTSDGDPYRLYNLDVFEYEVHNKMALYGSVPVMWGHNQNNTVGVLWLNPSETWIDIDHSNSQNSGIFSGFFSKKPEKSSVQTRWISESGLVDLYVFMGSTPSEAMRSYASVVGTTKLPPLFAIGYHQCRWNYNDEADLLSVDKHFDEYEMPVDVLWLDIEHTDGKRYFTWDRTKFPNPKEMVDKLNVKGRKLVTVVDPHIKRDSNWPLFSNSQNNGIFVKTRDGTEFDGWCWPGSSAWPDFTDKSVQQWWSNLFLTYEPVCKDSMFTWNDMGEPSVFNGPEVTMHKDAKHAGNWEHRDIHNLYGLYVHKSTWDGLMLRSNGVERPFVLTRAFFVGSQQTAAVWTGDNTADWSHLKISTSMLLSISVVGITLCGADVGGFFGNPDSELLTRWYQAAAYQPFFRAHAHIDSKRREPWLVASEYIDPIRKAIQARYQLLPYWYTLFARSEANGQPVMAPMWFHFPKDVNTYGLDDQYMIGEAVLVSPVTDQGAGYVQLYFPKGTWYHYPSLEVNDHLYGVLNSFASQLMCNMKIRVFAGGQSTQYPVTINSIPVFYRGGWIIPRKERIRRSSWLMRSDPYTFVVCLDPQKPDAVGYIYIDDFHSTSKSNAQFFKIIYQRVVDPTGAGVHGGRLRLQRLPLPGETSIVLPKDDVFIPKIERFVIVGFSSPLERITVIDAHKPRRNIGFSITPSSAGFKHVPRIVVVRKPDLPLNDEWEVHFVTGKESRDDL</sequence>
<dbReference type="SUPFAM" id="SSF74650">
    <property type="entry name" value="Galactose mutarotase-like"/>
    <property type="match status" value="1"/>
</dbReference>
<evidence type="ECO:0000256" key="5">
    <source>
        <dbReference type="ARBA" id="ARBA00022801"/>
    </source>
</evidence>
<comment type="similarity">
    <text evidence="3 10">Belongs to the glycosyl hydrolase 31 family.</text>
</comment>
<keyword evidence="5 10" id="KW-0378">Hydrolase</keyword>
<dbReference type="AlphaFoldDB" id="A0A430QLK0"/>
<dbReference type="SUPFAM" id="SSF51445">
    <property type="entry name" value="(Trans)glycosidases"/>
    <property type="match status" value="1"/>
</dbReference>
<evidence type="ECO:0000259" key="15">
    <source>
        <dbReference type="Pfam" id="PF21365"/>
    </source>
</evidence>
<dbReference type="InterPro" id="IPR013780">
    <property type="entry name" value="Glyco_hydro_b"/>
</dbReference>
<dbReference type="GO" id="GO:0030246">
    <property type="term" value="F:carbohydrate binding"/>
    <property type="evidence" value="ECO:0007669"/>
    <property type="project" value="InterPro"/>
</dbReference>
<dbReference type="CDD" id="cd14752">
    <property type="entry name" value="GH31_N"/>
    <property type="match status" value="1"/>
</dbReference>
<feature type="signal peptide" evidence="12">
    <location>
        <begin position="1"/>
        <end position="23"/>
    </location>
</feature>
<dbReference type="CDD" id="cd06603">
    <property type="entry name" value="GH31_GANC_GANAB_alpha"/>
    <property type="match status" value="1"/>
</dbReference>
<keyword evidence="7" id="KW-0325">Glycoprotein</keyword>
<feature type="domain" description="Glycoside hydrolase family 31 N-terminal" evidence="14">
    <location>
        <begin position="78"/>
        <end position="339"/>
    </location>
</feature>
<dbReference type="GO" id="GO:0006491">
    <property type="term" value="P:N-glycan processing"/>
    <property type="evidence" value="ECO:0007669"/>
    <property type="project" value="TreeGrafter"/>
</dbReference>
<evidence type="ECO:0000256" key="8">
    <source>
        <dbReference type="ARBA" id="ARBA00023295"/>
    </source>
</evidence>
<feature type="region of interest" description="Disordered" evidence="11">
    <location>
        <begin position="174"/>
        <end position="242"/>
    </location>
</feature>
<feature type="chain" id="PRO_5019114317" description="Glucosidase II subunit alpha" evidence="12">
    <location>
        <begin position="24"/>
        <end position="1011"/>
    </location>
</feature>
<dbReference type="InterPro" id="IPR011013">
    <property type="entry name" value="Gal_mutarotase_sf_dom"/>
</dbReference>
<dbReference type="PANTHER" id="PTHR22762:SF54">
    <property type="entry name" value="BCDNA.GH04962"/>
    <property type="match status" value="1"/>
</dbReference>
<evidence type="ECO:0000256" key="12">
    <source>
        <dbReference type="SAM" id="SignalP"/>
    </source>
</evidence>
<feature type="domain" description="Glycoside hydrolase family 31 TIM barrel" evidence="13">
    <location>
        <begin position="400"/>
        <end position="726"/>
    </location>
</feature>
<dbReference type="InterPro" id="IPR017853">
    <property type="entry name" value="GH"/>
</dbReference>
<evidence type="ECO:0000313" key="16">
    <source>
        <dbReference type="EMBL" id="RTG88569.1"/>
    </source>
</evidence>
<evidence type="ECO:0000256" key="1">
    <source>
        <dbReference type="ARBA" id="ARBA00004240"/>
    </source>
</evidence>
<evidence type="ECO:0000256" key="4">
    <source>
        <dbReference type="ARBA" id="ARBA00022729"/>
    </source>
</evidence>
<dbReference type="FunFam" id="3.20.20.80:FF:000046">
    <property type="entry name" value="Glucosidase alpha, neutral C"/>
    <property type="match status" value="1"/>
</dbReference>
<evidence type="ECO:0000259" key="14">
    <source>
        <dbReference type="Pfam" id="PF13802"/>
    </source>
</evidence>
<feature type="compositionally biased region" description="Basic and acidic residues" evidence="11">
    <location>
        <begin position="211"/>
        <end position="236"/>
    </location>
</feature>
<reference evidence="16 17" key="1">
    <citation type="journal article" date="2019" name="PLoS Pathog.">
        <title>Genome sequence of the bovine parasite Schistosoma bovis Tanzania.</title>
        <authorList>
            <person name="Oey H."/>
            <person name="Zakrzewski M."/>
            <person name="Gobert G."/>
            <person name="Gravermann K."/>
            <person name="Stoye J."/>
            <person name="Jones M."/>
            <person name="Mcmanus D."/>
            <person name="Krause L."/>
        </authorList>
    </citation>
    <scope>NUCLEOTIDE SEQUENCE [LARGE SCALE GENOMIC DNA]</scope>
    <source>
        <strain evidence="16 17">TAN1997</strain>
    </source>
</reference>
<dbReference type="PANTHER" id="PTHR22762">
    <property type="entry name" value="ALPHA-GLUCOSIDASE"/>
    <property type="match status" value="1"/>
</dbReference>
<keyword evidence="6" id="KW-0256">Endoplasmic reticulum</keyword>
<dbReference type="Pfam" id="PF13802">
    <property type="entry name" value="Gal_mutarotas_2"/>
    <property type="match status" value="1"/>
</dbReference>